<name>A0ABP0QQY8_9DINO</name>
<feature type="compositionally biased region" description="Basic and acidic residues" evidence="2">
    <location>
        <begin position="1"/>
        <end position="21"/>
    </location>
</feature>
<evidence type="ECO:0000256" key="2">
    <source>
        <dbReference type="SAM" id="MobiDB-lite"/>
    </source>
</evidence>
<proteinExistence type="predicted"/>
<accession>A0ABP0QQY8</accession>
<evidence type="ECO:0000256" key="1">
    <source>
        <dbReference type="SAM" id="Coils"/>
    </source>
</evidence>
<evidence type="ECO:0000313" key="3">
    <source>
        <dbReference type="EMBL" id="CAK9089366.1"/>
    </source>
</evidence>
<comment type="caution">
    <text evidence="3">The sequence shown here is derived from an EMBL/GenBank/DDBJ whole genome shotgun (WGS) entry which is preliminary data.</text>
</comment>
<sequence length="439" mass="49644">MDFESSLKDLREAETENKAASEKLVAAKGEEIESAKEQIQSKKDEKAAADEERFQKKQDVRDATSSRDEDMAFAKEVKEKCAAKEKEWEKRQQTRADETQAVSKAIEVLDSDASHELLGKTVKPSLLQLGSGQRLQERRQRQHAYERLRSAGKEDLRLVTLSLELKLDTFKEVQEKIDLMISALKTEQANEVKKKDYCVAEFNQNRLAADAKKRQGEGLNAASQEVTQQLKALLAESKELEGEVLELQKQQKLAAQNREKENAEFQKVVQEQRETQVLLKKAMHVLQEFYAKPESLLQEDPEPETFGSYKKNNHGQGVMLMLQELAADAKEMEAESSAAEREAQADYEAFGKDTIAALAAKNKGLEHKAAEQAKMEEKLVMTRKSQKGVEQEVSNFADTKLELHEACDFTLQNFDTRQKARGEEVEALFDAKAFLKGAQ</sequence>
<dbReference type="Proteomes" id="UP001642484">
    <property type="component" value="Unassembled WGS sequence"/>
</dbReference>
<organism evidence="3 4">
    <name type="scientific">Durusdinium trenchii</name>
    <dbReference type="NCBI Taxonomy" id="1381693"/>
    <lineage>
        <taxon>Eukaryota</taxon>
        <taxon>Sar</taxon>
        <taxon>Alveolata</taxon>
        <taxon>Dinophyceae</taxon>
        <taxon>Suessiales</taxon>
        <taxon>Symbiodiniaceae</taxon>
        <taxon>Durusdinium</taxon>
    </lineage>
</organism>
<feature type="region of interest" description="Disordered" evidence="2">
    <location>
        <begin position="1"/>
        <end position="70"/>
    </location>
</feature>
<feature type="coiled-coil region" evidence="1">
    <location>
        <begin position="223"/>
        <end position="275"/>
    </location>
</feature>
<keyword evidence="1" id="KW-0175">Coiled coil</keyword>
<reference evidence="3 4" key="1">
    <citation type="submission" date="2024-02" db="EMBL/GenBank/DDBJ databases">
        <authorList>
            <person name="Chen Y."/>
            <person name="Shah S."/>
            <person name="Dougan E. K."/>
            <person name="Thang M."/>
            <person name="Chan C."/>
        </authorList>
    </citation>
    <scope>NUCLEOTIDE SEQUENCE [LARGE SCALE GENOMIC DNA]</scope>
</reference>
<feature type="compositionally biased region" description="Basic and acidic residues" evidence="2">
    <location>
        <begin position="28"/>
        <end position="70"/>
    </location>
</feature>
<gene>
    <name evidence="3" type="ORF">CCMP2556_LOCUS43022</name>
</gene>
<dbReference type="EMBL" id="CAXAMN010024707">
    <property type="protein sequence ID" value="CAK9089366.1"/>
    <property type="molecule type" value="Genomic_DNA"/>
</dbReference>
<evidence type="ECO:0000313" key="4">
    <source>
        <dbReference type="Proteomes" id="UP001642484"/>
    </source>
</evidence>
<protein>
    <submittedName>
        <fullName evidence="3">Uncharacterized protein</fullName>
    </submittedName>
</protein>
<keyword evidence="4" id="KW-1185">Reference proteome</keyword>